<feature type="compositionally biased region" description="Gly residues" evidence="9">
    <location>
        <begin position="55"/>
        <end position="64"/>
    </location>
</feature>
<keyword evidence="2" id="KW-0963">Cytoplasm</keyword>
<feature type="repeat" description="Pumilio" evidence="8">
    <location>
        <begin position="537"/>
        <end position="572"/>
    </location>
</feature>
<dbReference type="PROSITE" id="PS50303">
    <property type="entry name" value="PUM_HD"/>
    <property type="match status" value="1"/>
</dbReference>
<feature type="domain" description="PUM-HD" evidence="10">
    <location>
        <begin position="516"/>
        <end position="860"/>
    </location>
</feature>
<name>A0AAJ0DJ03_9PEZI</name>
<comment type="similarity">
    <text evidence="6">Belongs to the PUF3 family.</text>
</comment>
<keyword evidence="3" id="KW-0677">Repeat</keyword>
<evidence type="ECO:0000313" key="11">
    <source>
        <dbReference type="EMBL" id="KAK3055008.1"/>
    </source>
</evidence>
<feature type="region of interest" description="Disordered" evidence="9">
    <location>
        <begin position="360"/>
        <end position="411"/>
    </location>
</feature>
<reference evidence="11" key="1">
    <citation type="submission" date="2023-04" db="EMBL/GenBank/DDBJ databases">
        <title>Black Yeasts Isolated from many extreme environments.</title>
        <authorList>
            <person name="Coleine C."/>
            <person name="Stajich J.E."/>
            <person name="Selbmann L."/>
        </authorList>
    </citation>
    <scope>NUCLEOTIDE SEQUENCE</scope>
    <source>
        <strain evidence="11">CCFEE 5312</strain>
    </source>
</reference>
<keyword evidence="4" id="KW-0694">RNA-binding</keyword>
<accession>A0AAJ0DJ03</accession>
<dbReference type="Pfam" id="PF00806">
    <property type="entry name" value="PUF"/>
    <property type="match status" value="8"/>
</dbReference>
<dbReference type="Proteomes" id="UP001271007">
    <property type="component" value="Unassembled WGS sequence"/>
</dbReference>
<dbReference type="Gene3D" id="1.25.10.10">
    <property type="entry name" value="Leucine-rich Repeat Variant"/>
    <property type="match status" value="1"/>
</dbReference>
<comment type="subcellular location">
    <subcellularLocation>
        <location evidence="1">Cytoplasm</location>
    </subcellularLocation>
</comment>
<keyword evidence="12" id="KW-1185">Reference proteome</keyword>
<feature type="compositionally biased region" description="Polar residues" evidence="9">
    <location>
        <begin position="1"/>
        <end position="41"/>
    </location>
</feature>
<dbReference type="InterPro" id="IPR033712">
    <property type="entry name" value="Pumilio_RNA-bd"/>
</dbReference>
<feature type="compositionally biased region" description="Polar residues" evidence="9">
    <location>
        <begin position="96"/>
        <end position="105"/>
    </location>
</feature>
<dbReference type="SMART" id="SM00025">
    <property type="entry name" value="Pumilio"/>
    <property type="match status" value="8"/>
</dbReference>
<evidence type="ECO:0000256" key="3">
    <source>
        <dbReference type="ARBA" id="ARBA00022737"/>
    </source>
</evidence>
<evidence type="ECO:0000259" key="10">
    <source>
        <dbReference type="PROSITE" id="PS50303"/>
    </source>
</evidence>
<dbReference type="InterPro" id="IPR001313">
    <property type="entry name" value="Pumilio_RNA-bd_rpt"/>
</dbReference>
<feature type="compositionally biased region" description="Polar residues" evidence="9">
    <location>
        <begin position="265"/>
        <end position="288"/>
    </location>
</feature>
<sequence length="943" mass="104128">MPGGMSQNRSLTECQSRTLTTASSTAPSDRKTTASIMNTGYGSAGGTWGSNSIWGNGGLNGGFGTRATTRDNSASRDGARQTSTGDAEVVEGKSGSGSLLDNSVSDEWGHRSPWAAKRSQPSGRSVSLAKQNDPPTFQQRGASNAGLPSLSSPSADSFSLLGPRTQTINITSPYTNGISNRGVEQPPTVYTKFDRPTDPNARKFPDSAKDGVWPDYSPTDERKPSFPMQFGSRAFSHPVSRDENTPASRHSGGEAPHFVSPDYCRSSQRPTQANSRAPSLSSHSNGVYNSPHEPNPDYLAAQLSQLAMNNDGRPPSSYRNGATAHSPWLNTQMQFSLDTGLRSSRGNSNGYDDVNAAEAVEHQDRRSMSYARTDDQFSPHSSRPSADFSSVRNTSHRFAQTPTAPEFTPGRPYAAMRTSSGSYDNTSLSSFSFGNEDARRQPTFRSQMQDSHVYIDPRTQHLLATPQLRTSFGQFFSPYGMPNAIQLGSVTYGQLAPMQMTDQLMSPEDLSGREGVQSTLMYEFKSNPKARRYELKDIYEHIVEFAGDQHGSRFVQTKLETANSDEKDRVFREIEPNTLQLMTDIFGNYVIQKFFEHGDQTHKKILAHKMKGHVLKLSMSMYGCRVVQKALDHVLVNQQAELVEELRHHVVECVRDQNGNHVIQKAIERCAPHSIQFIIAAFQGEVQQLAIHPYGCRVIQRCLERCDPHSKEMVMEELMSGIHSMISDQFGNYVVQHVVEHDEGAGRKHVLDIVGRNLETFSKHKFASNVVEKCLERADDEWRRRVVHMIAYSNLRRGEGDGVFVGMIKDNFGNYVIQKLLDTLSPDDYMGFLDLLQPAISQAKRTGCGKQVISIEKKMHRFPHFRGSQHSGSWSPHAHQFPLPTPPFASNFHSAANTPPPLTADTQSLQSSLVPSINGDTVEGAAAFGSRKGSELSGDGYGR</sequence>
<dbReference type="PANTHER" id="PTHR12537:SF12">
    <property type="entry name" value="MATERNAL PROTEIN PUMILIO"/>
    <property type="match status" value="1"/>
</dbReference>
<organism evidence="11 12">
    <name type="scientific">Extremus antarcticus</name>
    <dbReference type="NCBI Taxonomy" id="702011"/>
    <lineage>
        <taxon>Eukaryota</taxon>
        <taxon>Fungi</taxon>
        <taxon>Dikarya</taxon>
        <taxon>Ascomycota</taxon>
        <taxon>Pezizomycotina</taxon>
        <taxon>Dothideomycetes</taxon>
        <taxon>Dothideomycetidae</taxon>
        <taxon>Mycosphaerellales</taxon>
        <taxon>Extremaceae</taxon>
        <taxon>Extremus</taxon>
    </lineage>
</organism>
<feature type="compositionally biased region" description="Polar residues" evidence="9">
    <location>
        <begin position="119"/>
        <end position="140"/>
    </location>
</feature>
<dbReference type="FunFam" id="1.25.10.10:FF:000004">
    <property type="entry name" value="Pumilio homolog 1 isoform 2"/>
    <property type="match status" value="1"/>
</dbReference>
<evidence type="ECO:0000256" key="5">
    <source>
        <dbReference type="ARBA" id="ARBA00024893"/>
    </source>
</evidence>
<dbReference type="EMBL" id="JAWDJX010000010">
    <property type="protein sequence ID" value="KAK3055008.1"/>
    <property type="molecule type" value="Genomic_DNA"/>
</dbReference>
<evidence type="ECO:0000256" key="4">
    <source>
        <dbReference type="ARBA" id="ARBA00022884"/>
    </source>
</evidence>
<dbReference type="GO" id="GO:0005737">
    <property type="term" value="C:cytoplasm"/>
    <property type="evidence" value="ECO:0007669"/>
    <property type="project" value="UniProtKB-SubCell"/>
</dbReference>
<feature type="repeat" description="Pumilio" evidence="8">
    <location>
        <begin position="717"/>
        <end position="752"/>
    </location>
</feature>
<evidence type="ECO:0000313" key="12">
    <source>
        <dbReference type="Proteomes" id="UP001271007"/>
    </source>
</evidence>
<dbReference type="CDD" id="cd07920">
    <property type="entry name" value="Pumilio"/>
    <property type="match status" value="1"/>
</dbReference>
<feature type="repeat" description="Pumilio" evidence="8">
    <location>
        <begin position="753"/>
        <end position="788"/>
    </location>
</feature>
<evidence type="ECO:0000256" key="8">
    <source>
        <dbReference type="PROSITE-ProRule" id="PRU00317"/>
    </source>
</evidence>
<dbReference type="InterPro" id="IPR033133">
    <property type="entry name" value="PUM-HD"/>
</dbReference>
<feature type="compositionally biased region" description="Polar residues" evidence="9">
    <location>
        <begin position="378"/>
        <end position="403"/>
    </location>
</feature>
<evidence type="ECO:0000256" key="6">
    <source>
        <dbReference type="ARBA" id="ARBA00060736"/>
    </source>
</evidence>
<dbReference type="PROSITE" id="PS50302">
    <property type="entry name" value="PUM"/>
    <property type="match status" value="8"/>
</dbReference>
<feature type="compositionally biased region" description="Polar residues" evidence="9">
    <location>
        <begin position="164"/>
        <end position="179"/>
    </location>
</feature>
<dbReference type="PANTHER" id="PTHR12537">
    <property type="entry name" value="RNA BINDING PROTEIN PUMILIO-RELATED"/>
    <property type="match status" value="1"/>
</dbReference>
<comment type="caution">
    <text evidence="11">The sequence shown here is derived from an EMBL/GenBank/DDBJ whole genome shotgun (WGS) entry which is preliminary data.</text>
</comment>
<feature type="repeat" description="Pumilio" evidence="8">
    <location>
        <begin position="573"/>
        <end position="608"/>
    </location>
</feature>
<dbReference type="GO" id="GO:0000288">
    <property type="term" value="P:nuclear-transcribed mRNA catabolic process, deadenylation-dependent decay"/>
    <property type="evidence" value="ECO:0007669"/>
    <property type="project" value="TreeGrafter"/>
</dbReference>
<gene>
    <name evidence="11" type="primary">PUF3</name>
    <name evidence="11" type="ORF">LTR09_004168</name>
</gene>
<feature type="region of interest" description="Disordered" evidence="9">
    <location>
        <begin position="1"/>
        <end position="297"/>
    </location>
</feature>
<feature type="repeat" description="Pumilio" evidence="8">
    <location>
        <begin position="681"/>
        <end position="716"/>
    </location>
</feature>
<comment type="function">
    <text evidence="5">RNA-binding nucleolar protein required for pre-rRNA processing. Involved in production of 18S rRNA and assembly of small ribosomal subunit.</text>
</comment>
<feature type="compositionally biased region" description="Low complexity" evidence="9">
    <location>
        <begin position="141"/>
        <end position="162"/>
    </location>
</feature>
<dbReference type="AlphaFoldDB" id="A0AAJ0DJ03"/>
<evidence type="ECO:0000256" key="7">
    <source>
        <dbReference type="ARBA" id="ARBA00081811"/>
    </source>
</evidence>
<evidence type="ECO:0000256" key="2">
    <source>
        <dbReference type="ARBA" id="ARBA00022490"/>
    </source>
</evidence>
<feature type="compositionally biased region" description="Basic and acidic residues" evidence="9">
    <location>
        <begin position="360"/>
        <end position="377"/>
    </location>
</feature>
<dbReference type="SUPFAM" id="SSF48371">
    <property type="entry name" value="ARM repeat"/>
    <property type="match status" value="1"/>
</dbReference>
<dbReference type="GO" id="GO:0003730">
    <property type="term" value="F:mRNA 3'-UTR binding"/>
    <property type="evidence" value="ECO:0007669"/>
    <property type="project" value="TreeGrafter"/>
</dbReference>
<protein>
    <recommendedName>
        <fullName evidence="7">Pumilio homology domain family member 3</fullName>
    </recommendedName>
</protein>
<feature type="region of interest" description="Disordered" evidence="9">
    <location>
        <begin position="885"/>
        <end position="909"/>
    </location>
</feature>
<feature type="repeat" description="Pumilio" evidence="8">
    <location>
        <begin position="609"/>
        <end position="644"/>
    </location>
</feature>
<dbReference type="InterPro" id="IPR016024">
    <property type="entry name" value="ARM-type_fold"/>
</dbReference>
<dbReference type="InterPro" id="IPR011989">
    <property type="entry name" value="ARM-like"/>
</dbReference>
<feature type="repeat" description="Pumilio" evidence="8">
    <location>
        <begin position="794"/>
        <end position="834"/>
    </location>
</feature>
<proteinExistence type="inferred from homology"/>
<feature type="repeat" description="Pumilio" evidence="8">
    <location>
        <begin position="645"/>
        <end position="680"/>
    </location>
</feature>
<feature type="compositionally biased region" description="Basic and acidic residues" evidence="9">
    <location>
        <begin position="192"/>
        <end position="209"/>
    </location>
</feature>
<evidence type="ECO:0000256" key="1">
    <source>
        <dbReference type="ARBA" id="ARBA00004496"/>
    </source>
</evidence>
<evidence type="ECO:0000256" key="9">
    <source>
        <dbReference type="SAM" id="MobiDB-lite"/>
    </source>
</evidence>